<name>A0A9X7PJT3_9ACTN</name>
<evidence type="ECO:0000313" key="1">
    <source>
        <dbReference type="EMBL" id="PSJ30431.1"/>
    </source>
</evidence>
<dbReference type="EMBL" id="PXWG01000002">
    <property type="protein sequence ID" value="PSJ30431.1"/>
    <property type="molecule type" value="Genomic_DNA"/>
</dbReference>
<proteinExistence type="predicted"/>
<keyword evidence="2" id="KW-1185">Reference proteome</keyword>
<dbReference type="AlphaFoldDB" id="A0A9X7PJT3"/>
<protein>
    <submittedName>
        <fullName evidence="1">Uncharacterized protein</fullName>
    </submittedName>
</protein>
<organism evidence="1 2">
    <name type="scientific">Streptosporangium nondiastaticum</name>
    <dbReference type="NCBI Taxonomy" id="35764"/>
    <lineage>
        <taxon>Bacteria</taxon>
        <taxon>Bacillati</taxon>
        <taxon>Actinomycetota</taxon>
        <taxon>Actinomycetes</taxon>
        <taxon>Streptosporangiales</taxon>
        <taxon>Streptosporangiaceae</taxon>
        <taxon>Streptosporangium</taxon>
    </lineage>
</organism>
<dbReference type="RefSeq" id="WP_106674081.1">
    <property type="nucleotide sequence ID" value="NZ_PXWG01000002.1"/>
</dbReference>
<comment type="caution">
    <text evidence="1">The sequence shown here is derived from an EMBL/GenBank/DDBJ whole genome shotgun (WGS) entry which is preliminary data.</text>
</comment>
<dbReference type="Proteomes" id="UP000242427">
    <property type="component" value="Unassembled WGS sequence"/>
</dbReference>
<dbReference type="OrthoDB" id="4529776at2"/>
<reference evidence="1 2" key="1">
    <citation type="submission" date="2018-03" db="EMBL/GenBank/DDBJ databases">
        <title>Chitinolytic properties of Streptosporangium nondiastaticum TBG75A20.</title>
        <authorList>
            <person name="Gayathri V."/>
            <person name="Shiburaj S."/>
        </authorList>
    </citation>
    <scope>NUCLEOTIDE SEQUENCE [LARGE SCALE GENOMIC DNA]</scope>
    <source>
        <strain evidence="1 2">TBG75A20</strain>
    </source>
</reference>
<sequence>MADLVREPAVEEAGIGWISANRAFLDGTTSLHYCAAPRRWERHEPAPAWTLPAFPFHPNAVLARTDAALEAGGWPAVISCEDMGWALAMSELFAGASTPHVVTGCRTWPDRVTVTSCTPRNYSAGFAGSGSSTAAAASASMPRLPFSLETCLQIVLWMTPRSAAIEVTVFAGCVSSSRA</sequence>
<gene>
    <name evidence="1" type="ORF">B7P34_02495</name>
</gene>
<evidence type="ECO:0000313" key="2">
    <source>
        <dbReference type="Proteomes" id="UP000242427"/>
    </source>
</evidence>
<accession>A0A9X7PJT3</accession>